<comment type="caution">
    <text evidence="2">The sequence shown here is derived from an EMBL/GenBank/DDBJ whole genome shotgun (WGS) entry which is preliminary data.</text>
</comment>
<dbReference type="Pfam" id="PF13403">
    <property type="entry name" value="Hint_2"/>
    <property type="match status" value="1"/>
</dbReference>
<accession>A0AA37SKH6</accession>
<dbReference type="AlphaFoldDB" id="A0AA37SKH6"/>
<dbReference type="Gene3D" id="2.160.20.20">
    <property type="match status" value="1"/>
</dbReference>
<evidence type="ECO:0000313" key="3">
    <source>
        <dbReference type="Proteomes" id="UP001156708"/>
    </source>
</evidence>
<dbReference type="SUPFAM" id="SSF51294">
    <property type="entry name" value="Hedgehog/intein (Hint) domain"/>
    <property type="match status" value="1"/>
</dbReference>
<name>A0AA37SKH6_9PROT</name>
<gene>
    <name evidence="2" type="ORF">GCM10007872_31160</name>
</gene>
<dbReference type="RefSeq" id="WP_141354525.1">
    <property type="nucleotide sequence ID" value="NZ_BARA01000041.1"/>
</dbReference>
<dbReference type="InterPro" id="IPR030930">
    <property type="entry name" value="AIDA"/>
</dbReference>
<organism evidence="2 3">
    <name type="scientific">Gluconobacter sphaericus NBRC 12467</name>
    <dbReference type="NCBI Taxonomy" id="1307951"/>
    <lineage>
        <taxon>Bacteria</taxon>
        <taxon>Pseudomonadati</taxon>
        <taxon>Pseudomonadota</taxon>
        <taxon>Alphaproteobacteria</taxon>
        <taxon>Acetobacterales</taxon>
        <taxon>Acetobacteraceae</taxon>
        <taxon>Gluconobacter</taxon>
    </lineage>
</organism>
<feature type="domain" description="Hedgehog/Intein (Hint)" evidence="1">
    <location>
        <begin position="393"/>
        <end position="531"/>
    </location>
</feature>
<dbReference type="InterPro" id="IPR012332">
    <property type="entry name" value="Autotransporter_pectin_lyase_C"/>
</dbReference>
<keyword evidence="3" id="KW-1185">Reference proteome</keyword>
<reference evidence="3" key="1">
    <citation type="journal article" date="2019" name="Int. J. Syst. Evol. Microbiol.">
        <title>The Global Catalogue of Microorganisms (GCM) 10K type strain sequencing project: providing services to taxonomists for standard genome sequencing and annotation.</title>
        <authorList>
            <consortium name="The Broad Institute Genomics Platform"/>
            <consortium name="The Broad Institute Genome Sequencing Center for Infectious Disease"/>
            <person name="Wu L."/>
            <person name="Ma J."/>
        </authorList>
    </citation>
    <scope>NUCLEOTIDE SEQUENCE [LARGE SCALE GENOMIC DNA]</scope>
    <source>
        <strain evidence="3">NBRC 12467</strain>
    </source>
</reference>
<dbReference type="EMBL" id="BSNZ01000053">
    <property type="protein sequence ID" value="GLQ86203.1"/>
    <property type="molecule type" value="Genomic_DNA"/>
</dbReference>
<evidence type="ECO:0000259" key="1">
    <source>
        <dbReference type="Pfam" id="PF13403"/>
    </source>
</evidence>
<dbReference type="InterPro" id="IPR028992">
    <property type="entry name" value="Hedgehog/Intein_dom"/>
</dbReference>
<proteinExistence type="predicted"/>
<evidence type="ECO:0000313" key="2">
    <source>
        <dbReference type="EMBL" id="GLQ86203.1"/>
    </source>
</evidence>
<dbReference type="NCBIfam" id="TIGR04415">
    <property type="entry name" value="O_hepto_targRPT"/>
    <property type="match status" value="3"/>
</dbReference>
<dbReference type="Proteomes" id="UP001156708">
    <property type="component" value="Unassembled WGS sequence"/>
</dbReference>
<dbReference type="InterPro" id="IPR036844">
    <property type="entry name" value="Hint_dom_sf"/>
</dbReference>
<sequence length="746" mass="76404">MTGFIVNHGQTSSGLTLSDGDTSVILAGGTATNTTVSSGGEIFVSAFGSAAETTVSSGGEIIVSAYGTATDTIVSSGGTLFLLPGASAIGTSGGGTIISANLMLTSESTGEVISGGAGSDFNSITVSSGQVLAIYSGGETTGITIDSGGTGFVSGGGAATDTNIDGGFVSAYGSLTNTTVNSGGVLTFLTGASVSGTTTVSSGGTLKDEGAYLSNITISSGGSGSVDYFGQVVDTTVESGGEFFVSAYGTMTDTTISGGTVFVSSTPDGGATGGATLSGVTTVTSGGVLEIEGSVQGDAVIDLSSGATLVIDSDTMPSNVVSGLSDGGRIDLKNLKSVDSVSATSSSTVISGTNQAGDAVTYTLDIAYTDEEDGSYGEEIVSDDDGGFILEACFLTGSMIKTPGGDAAVETLGVGDEVVTFIDGSPQIRHVTWAGKAHCVVRPHLPLDQAGYPIRFRKDALSDGVPLRDLLVTSEHCLLLDGRFVPARMLVNGRSIFYDRSITSYAYHHIETASHSVIMAEGALTESYLDTGNRRAFRQKGAVVAIPTTRNLTWDDAAAPLCVSRDFVEPLFRQAEARAVAAGVAQEEPPAELTDEADLHLVTDAGAIIRPARQNGGRAIFMIPASAHAVRIVSRASRPCDVIGAFVDDRRYFGVAVGEIMLFESRKSCIVTSHLGEPDLKGWNALSGEDVRWTTGDALLPLDGRDPNSIAVMAVEIRAAGPYALNRLGCENSFWRALPPSPKYRC</sequence>
<protein>
    <recommendedName>
        <fullName evidence="1">Hedgehog/Intein (Hint) domain-containing protein</fullName>
    </recommendedName>
</protein>